<keyword evidence="2" id="KW-0614">Plasmid</keyword>
<gene>
    <name evidence="2" type="ORF">NXC12_PC00146</name>
</gene>
<reference evidence="2 3" key="1">
    <citation type="submission" date="2017-04" db="EMBL/GenBank/DDBJ databases">
        <title>Complete genome sequences of Rhizobium genomic linages associated to common bean (phaseolus vulgaris).</title>
        <authorList>
            <person name="Santamaria R.I."/>
            <person name="Bustos P."/>
            <person name="Perez-Carrascal O."/>
            <person name="Martinez-Flores I."/>
            <person name="Juarez S."/>
            <person name="Lozano L."/>
            <person name="Miranda F."/>
            <person name="Vinuesa P."/>
            <person name="Martinez-Romero E."/>
            <person name="Cevallos M.A."/>
            <person name="Romero D."/>
            <person name="Davila G."/>
            <person name="Gonzalez V."/>
        </authorList>
    </citation>
    <scope>NUCLEOTIDE SEQUENCE [LARGE SCALE GENOMIC DNA]</scope>
    <source>
        <strain evidence="2 3">NXC12</strain>
        <plasmid evidence="3">pretnxc12c</plasmid>
    </source>
</reference>
<dbReference type="Proteomes" id="UP000194159">
    <property type="component" value="Plasmid pRetNXC12c"/>
</dbReference>
<accession>A0AAN1BKQ2</accession>
<dbReference type="InterPro" id="IPR036291">
    <property type="entry name" value="NAD(P)-bd_dom_sf"/>
</dbReference>
<dbReference type="InterPro" id="IPR051604">
    <property type="entry name" value="Ergot_Alk_Oxidoreductase"/>
</dbReference>
<sequence>MFAVTGITGQVGAVVGAKLLDQGLPVRAVLRNTEKAGAWRDRGAEIAIADMTDAPELALAFEGAEGVFLLLPPSFDPAPGFPEVKAIIEALKTALTKASPKKLVCLSTIGAQAKEENLLSQLGLFEQAMSTLPMPVAFLRAAWFMENSAWDIAPARESGIMPSFLQPLTKPVPMVSVRDVGATAAEMLQEDWTGKRIVELEGPFRITPLQMAEAFSIVFGKTVRAEPVPREIWEALFLNHGMQNPRPRMRMLDGFNEGWIEFEGGEARPRKGTTSFETAIRKLVERGR</sequence>
<evidence type="ECO:0000259" key="1">
    <source>
        <dbReference type="Pfam" id="PF05368"/>
    </source>
</evidence>
<feature type="domain" description="NmrA-like" evidence="1">
    <location>
        <begin position="3"/>
        <end position="236"/>
    </location>
</feature>
<dbReference type="SUPFAM" id="SSF51735">
    <property type="entry name" value="NAD(P)-binding Rossmann-fold domains"/>
    <property type="match status" value="1"/>
</dbReference>
<geneLocation type="plasmid" evidence="3">
    <name>pretnxc12c</name>
</geneLocation>
<protein>
    <submittedName>
        <fullName evidence="2">NmrA-like family protein</fullName>
    </submittedName>
</protein>
<name>A0AAN1BKQ2_RHIET</name>
<dbReference type="Gene3D" id="3.40.50.720">
    <property type="entry name" value="NAD(P)-binding Rossmann-like Domain"/>
    <property type="match status" value="1"/>
</dbReference>
<dbReference type="PANTHER" id="PTHR43162:SF1">
    <property type="entry name" value="PRESTALK A DIFFERENTIATION PROTEIN A"/>
    <property type="match status" value="1"/>
</dbReference>
<dbReference type="Pfam" id="PF05368">
    <property type="entry name" value="NmrA"/>
    <property type="match status" value="1"/>
</dbReference>
<dbReference type="RefSeq" id="WP_086083357.1">
    <property type="nucleotide sequence ID" value="NZ_CP020909.1"/>
</dbReference>
<dbReference type="InterPro" id="IPR008030">
    <property type="entry name" value="NmrA-like"/>
</dbReference>
<dbReference type="PANTHER" id="PTHR43162">
    <property type="match status" value="1"/>
</dbReference>
<proteinExistence type="predicted"/>
<evidence type="ECO:0000313" key="3">
    <source>
        <dbReference type="Proteomes" id="UP000194159"/>
    </source>
</evidence>
<dbReference type="Gene3D" id="3.90.25.10">
    <property type="entry name" value="UDP-galactose 4-epimerase, domain 1"/>
    <property type="match status" value="1"/>
</dbReference>
<dbReference type="AlphaFoldDB" id="A0AAN1BKQ2"/>
<organism evidence="2 3">
    <name type="scientific">Rhizobium etli</name>
    <dbReference type="NCBI Taxonomy" id="29449"/>
    <lineage>
        <taxon>Bacteria</taxon>
        <taxon>Pseudomonadati</taxon>
        <taxon>Pseudomonadota</taxon>
        <taxon>Alphaproteobacteria</taxon>
        <taxon>Hyphomicrobiales</taxon>
        <taxon>Rhizobiaceae</taxon>
        <taxon>Rhizobium/Agrobacterium group</taxon>
        <taxon>Rhizobium</taxon>
    </lineage>
</organism>
<dbReference type="EMBL" id="CP020909">
    <property type="protein sequence ID" value="ARQ12786.1"/>
    <property type="molecule type" value="Genomic_DNA"/>
</dbReference>
<evidence type="ECO:0000313" key="2">
    <source>
        <dbReference type="EMBL" id="ARQ12786.1"/>
    </source>
</evidence>